<sequence length="249" mass="28239">MLHIAAVFKEESVTSKVDASCKTSNGKSLNGVLCTGPPLQNDLAGVVLNWRLHRFVFAADIQKMFTCIDMNAEDSQYQRIFWHGEHNQVAEYYLNTVTFGTTSAPYTAIRVIHQLAQDERDRYPLAERVLRHEIYVNDVQSGSCTREGALEIQNQLIGALRSARMELRKWSANDASLLKDIPLDHLSRKTLSEFEYQTLGHIKTILGSSRPTVRPLRFHHALCHDRDTQGHMDGPHQTQRWQPSTTGLG</sequence>
<feature type="region of interest" description="Disordered" evidence="1">
    <location>
        <begin position="226"/>
        <end position="249"/>
    </location>
</feature>
<dbReference type="SUPFAM" id="SSF56672">
    <property type="entry name" value="DNA/RNA polymerases"/>
    <property type="match status" value="1"/>
</dbReference>
<reference evidence="3" key="1">
    <citation type="submission" date="2025-08" db="UniProtKB">
        <authorList>
            <consortium name="RefSeq"/>
        </authorList>
    </citation>
    <scope>IDENTIFICATION</scope>
    <source>
        <strain evidence="3">MV-25-SWS-2005</strain>
        <tissue evidence="3">Whole body</tissue>
    </source>
</reference>
<dbReference type="GO" id="GO:0071897">
    <property type="term" value="P:DNA biosynthetic process"/>
    <property type="evidence" value="ECO:0007669"/>
    <property type="project" value="UniProtKB-ARBA"/>
</dbReference>
<feature type="compositionally biased region" description="Polar residues" evidence="1">
    <location>
        <begin position="236"/>
        <end position="249"/>
    </location>
</feature>
<dbReference type="InterPro" id="IPR043502">
    <property type="entry name" value="DNA/RNA_pol_sf"/>
</dbReference>
<name>A0A6I8W6T5_DROPS</name>
<dbReference type="Proteomes" id="UP000001819">
    <property type="component" value="Chromosome X"/>
</dbReference>
<dbReference type="AlphaFoldDB" id="A0A6I8W6T5"/>
<evidence type="ECO:0000256" key="1">
    <source>
        <dbReference type="SAM" id="MobiDB-lite"/>
    </source>
</evidence>
<dbReference type="RefSeq" id="XP_033239063.1">
    <property type="nucleotide sequence ID" value="XM_033383172.1"/>
</dbReference>
<protein>
    <submittedName>
        <fullName evidence="3">Uncharacterized protein isoform X2</fullName>
    </submittedName>
</protein>
<organism evidence="2 3">
    <name type="scientific">Drosophila pseudoobscura pseudoobscura</name>
    <name type="common">Fruit fly</name>
    <dbReference type="NCBI Taxonomy" id="46245"/>
    <lineage>
        <taxon>Eukaryota</taxon>
        <taxon>Metazoa</taxon>
        <taxon>Ecdysozoa</taxon>
        <taxon>Arthropoda</taxon>
        <taxon>Hexapoda</taxon>
        <taxon>Insecta</taxon>
        <taxon>Pterygota</taxon>
        <taxon>Neoptera</taxon>
        <taxon>Endopterygota</taxon>
        <taxon>Diptera</taxon>
        <taxon>Brachycera</taxon>
        <taxon>Muscomorpha</taxon>
        <taxon>Ephydroidea</taxon>
        <taxon>Drosophilidae</taxon>
        <taxon>Drosophila</taxon>
        <taxon>Sophophora</taxon>
    </lineage>
</organism>
<gene>
    <name evidence="3" type="primary">LOC117184639</name>
</gene>
<dbReference type="PANTHER" id="PTHR47331">
    <property type="entry name" value="PHD-TYPE DOMAIN-CONTAINING PROTEIN"/>
    <property type="match status" value="1"/>
</dbReference>
<evidence type="ECO:0000313" key="3">
    <source>
        <dbReference type="RefSeq" id="XP_033239063.1"/>
    </source>
</evidence>
<accession>A0A6I8W6T5</accession>
<keyword evidence="2" id="KW-1185">Reference proteome</keyword>
<evidence type="ECO:0000313" key="2">
    <source>
        <dbReference type="Proteomes" id="UP000001819"/>
    </source>
</evidence>
<proteinExistence type="predicted"/>